<dbReference type="InterPro" id="IPR006680">
    <property type="entry name" value="Amidohydro-rel"/>
</dbReference>
<dbReference type="Gene3D" id="3.20.20.140">
    <property type="entry name" value="Metal-dependent hydrolases"/>
    <property type="match status" value="1"/>
</dbReference>
<feature type="compositionally biased region" description="Basic and acidic residues" evidence="2">
    <location>
        <begin position="304"/>
        <end position="315"/>
    </location>
</feature>
<dbReference type="SUPFAM" id="SSF51556">
    <property type="entry name" value="Metallo-dependent hydrolases"/>
    <property type="match status" value="1"/>
</dbReference>
<dbReference type="CDD" id="cd01292">
    <property type="entry name" value="metallo-dependent_hydrolases"/>
    <property type="match status" value="1"/>
</dbReference>
<proteinExistence type="predicted"/>
<dbReference type="InterPro" id="IPR032466">
    <property type="entry name" value="Metal_Hydrolase"/>
</dbReference>
<evidence type="ECO:0000313" key="4">
    <source>
        <dbReference type="EMBL" id="QJT09144.1"/>
    </source>
</evidence>
<name>A0ABX6NG65_9BACT</name>
<sequence length="315" mass="34944">MIDEPRDAGSPSASAQTAATAAPGNGYIDVHTHSFHPKIAHKVLKQLEGHYRIQPVGSGLLEDLLQVETAAGIGRMMVHSAATTPAQVIPANNWALELLKKDTGRIEPFGTVHPEFEKWESELDRLERAGIRGLKIHPDFQGFRLDDPQLFTILEAAADRFVYMIHVGDRLPPAENPSCPYKLLAIHEALPQAKIIAAHLGGYLHWQWVLETILGRNVYIDTSSSLSYIDQPTLEAIFERHPREYILFGSDWPLQDPKTEIGLLRSRLGLTDAEISEILANGSRLLPAHAGHKPEQQPAFSPDPTRHDTSPDRSI</sequence>
<dbReference type="InterPro" id="IPR032465">
    <property type="entry name" value="ACMSD"/>
</dbReference>
<gene>
    <name evidence="4" type="ORF">E8L03_09435</name>
</gene>
<evidence type="ECO:0000256" key="1">
    <source>
        <dbReference type="ARBA" id="ARBA00023239"/>
    </source>
</evidence>
<feature type="compositionally biased region" description="Low complexity" evidence="2">
    <location>
        <begin position="8"/>
        <end position="20"/>
    </location>
</feature>
<organism evidence="4 5">
    <name type="scientific">Oceanidesulfovibrio marinus</name>
    <dbReference type="NCBI Taxonomy" id="370038"/>
    <lineage>
        <taxon>Bacteria</taxon>
        <taxon>Pseudomonadati</taxon>
        <taxon>Thermodesulfobacteriota</taxon>
        <taxon>Desulfovibrionia</taxon>
        <taxon>Desulfovibrionales</taxon>
        <taxon>Desulfovibrionaceae</taxon>
        <taxon>Oceanidesulfovibrio</taxon>
    </lineage>
</organism>
<feature type="region of interest" description="Disordered" evidence="2">
    <location>
        <begin position="288"/>
        <end position="315"/>
    </location>
</feature>
<evidence type="ECO:0000313" key="5">
    <source>
        <dbReference type="Proteomes" id="UP000503251"/>
    </source>
</evidence>
<accession>A0ABX6NG65</accession>
<dbReference type="RefSeq" id="WP_171267208.1">
    <property type="nucleotide sequence ID" value="NZ_CP039543.1"/>
</dbReference>
<evidence type="ECO:0000259" key="3">
    <source>
        <dbReference type="Pfam" id="PF04909"/>
    </source>
</evidence>
<dbReference type="PANTHER" id="PTHR21240">
    <property type="entry name" value="2-AMINO-3-CARBOXYLMUCONATE-6-SEMIALDEHYDE DECARBOXYLASE"/>
    <property type="match status" value="1"/>
</dbReference>
<reference evidence="4 5" key="1">
    <citation type="submission" date="2019-04" db="EMBL/GenBank/DDBJ databases">
        <title>Isolation and culture of sulfate reducing bacteria from the cold seep of the South China Sea.</title>
        <authorList>
            <person name="Sun C."/>
            <person name="Liu R."/>
        </authorList>
    </citation>
    <scope>NUCLEOTIDE SEQUENCE [LARGE SCALE GENOMIC DNA]</scope>
    <source>
        <strain evidence="4 5">CS1</strain>
    </source>
</reference>
<dbReference type="EMBL" id="CP039543">
    <property type="protein sequence ID" value="QJT09144.1"/>
    <property type="molecule type" value="Genomic_DNA"/>
</dbReference>
<evidence type="ECO:0000256" key="2">
    <source>
        <dbReference type="SAM" id="MobiDB-lite"/>
    </source>
</evidence>
<feature type="domain" description="Amidohydrolase-related" evidence="3">
    <location>
        <begin position="90"/>
        <end position="265"/>
    </location>
</feature>
<dbReference type="Pfam" id="PF04909">
    <property type="entry name" value="Amidohydro_2"/>
    <property type="match status" value="1"/>
</dbReference>
<protein>
    <submittedName>
        <fullName evidence="4">Amidohydrolase</fullName>
    </submittedName>
</protein>
<feature type="region of interest" description="Disordered" evidence="2">
    <location>
        <begin position="1"/>
        <end position="20"/>
    </location>
</feature>
<keyword evidence="5" id="KW-1185">Reference proteome</keyword>
<dbReference type="Proteomes" id="UP000503251">
    <property type="component" value="Chromosome"/>
</dbReference>
<keyword evidence="1" id="KW-0456">Lyase</keyword>
<dbReference type="PANTHER" id="PTHR21240:SF28">
    <property type="entry name" value="ISO-OROTATE DECARBOXYLASE (EUROFUNG)"/>
    <property type="match status" value="1"/>
</dbReference>